<reference evidence="4 5" key="1">
    <citation type="submission" date="2018-08" db="EMBL/GenBank/DDBJ databases">
        <title>A genome reference for cultivated species of the human gut microbiota.</title>
        <authorList>
            <person name="Zou Y."/>
            <person name="Xue W."/>
            <person name="Luo G."/>
        </authorList>
    </citation>
    <scope>NUCLEOTIDE SEQUENCE [LARGE SCALE GENOMIC DNA]</scope>
    <source>
        <strain evidence="4 5">AF34-33</strain>
    </source>
</reference>
<dbReference type="Pfam" id="PF04773">
    <property type="entry name" value="FecR"/>
    <property type="match status" value="1"/>
</dbReference>
<accession>A0A415QPZ9</accession>
<gene>
    <name evidence="4" type="ORF">DWZ68_01860</name>
</gene>
<dbReference type="InterPro" id="IPR012373">
    <property type="entry name" value="Ferrdict_sens_TM"/>
</dbReference>
<evidence type="ECO:0000259" key="3">
    <source>
        <dbReference type="Pfam" id="PF16344"/>
    </source>
</evidence>
<keyword evidence="1" id="KW-1133">Transmembrane helix</keyword>
<dbReference type="PANTHER" id="PTHR30273:SF2">
    <property type="entry name" value="PROTEIN FECR"/>
    <property type="match status" value="1"/>
</dbReference>
<protein>
    <submittedName>
        <fullName evidence="4">DUF4974 domain-containing protein</fullName>
    </submittedName>
</protein>
<dbReference type="Gene3D" id="2.60.120.1440">
    <property type="match status" value="1"/>
</dbReference>
<feature type="domain" description="Protein FecR C-terminal" evidence="3">
    <location>
        <begin position="335"/>
        <end position="404"/>
    </location>
</feature>
<dbReference type="Gene3D" id="3.55.50.30">
    <property type="match status" value="1"/>
</dbReference>
<dbReference type="GO" id="GO:0016989">
    <property type="term" value="F:sigma factor antagonist activity"/>
    <property type="evidence" value="ECO:0007669"/>
    <property type="project" value="TreeGrafter"/>
</dbReference>
<keyword evidence="1" id="KW-0472">Membrane</keyword>
<feature type="domain" description="FecR protein" evidence="2">
    <location>
        <begin position="201"/>
        <end position="290"/>
    </location>
</feature>
<dbReference type="Pfam" id="PF16344">
    <property type="entry name" value="FecR_C"/>
    <property type="match status" value="1"/>
</dbReference>
<proteinExistence type="predicted"/>
<dbReference type="InterPro" id="IPR006860">
    <property type="entry name" value="FecR"/>
</dbReference>
<feature type="transmembrane region" description="Helical" evidence="1">
    <location>
        <begin position="101"/>
        <end position="120"/>
    </location>
</feature>
<evidence type="ECO:0000313" key="5">
    <source>
        <dbReference type="Proteomes" id="UP000286038"/>
    </source>
</evidence>
<sequence>MLKGTYYQMSEKMSQKEKNIFQLARIIAASLKGNANDEEQRTLREWLFVSTRNKKIYDEFKDGKRLEQKIVESQQINWKNDYQHFITKRQRTRKNRRMKTIIRYAAILTLPIVAAGIFLLQKNDRQTIVSISEVIKPGEHKAVLITGGGERITLSDSTLSPIQEQNGMIVNVTNNKVSYILPEDSLYTQGSPIFNTLQIPRGGEYFLTLADGTEVWLNAETEIRYPVQFTGDKRVVYLDGEAYFTVAPDKNKPFTVVSTHASVSVLGTQFNFRAYPDERDVQTTLVSGSVIMQSEKYKQQIKLVPGEQGVLEKNSAKLMKQEVNTYLYTAWKDGRFAFRDARLEDLFNILARWYDLSVFYQSPEAKDIRFTGDLNKTDDFKSILKIIEQNERVIFTVNQRTVFIQAK</sequence>
<dbReference type="Proteomes" id="UP000286038">
    <property type="component" value="Unassembled WGS sequence"/>
</dbReference>
<evidence type="ECO:0000313" key="4">
    <source>
        <dbReference type="EMBL" id="RHM46741.1"/>
    </source>
</evidence>
<name>A0A415QPZ9_9BACT</name>
<dbReference type="PANTHER" id="PTHR30273">
    <property type="entry name" value="PERIPLASMIC SIGNAL SENSOR AND SIGMA FACTOR ACTIVATOR FECR-RELATED"/>
    <property type="match status" value="1"/>
</dbReference>
<dbReference type="AlphaFoldDB" id="A0A415QPZ9"/>
<organism evidence="4 5">
    <name type="scientific">Butyricimonas virosa</name>
    <dbReference type="NCBI Taxonomy" id="544645"/>
    <lineage>
        <taxon>Bacteria</taxon>
        <taxon>Pseudomonadati</taxon>
        <taxon>Bacteroidota</taxon>
        <taxon>Bacteroidia</taxon>
        <taxon>Bacteroidales</taxon>
        <taxon>Odoribacteraceae</taxon>
        <taxon>Butyricimonas</taxon>
    </lineage>
</organism>
<dbReference type="EMBL" id="QRPV01000002">
    <property type="protein sequence ID" value="RHM46741.1"/>
    <property type="molecule type" value="Genomic_DNA"/>
</dbReference>
<dbReference type="InterPro" id="IPR032508">
    <property type="entry name" value="FecR_C"/>
</dbReference>
<dbReference type="FunFam" id="2.60.120.1440:FF:000001">
    <property type="entry name" value="Putative anti-sigma factor"/>
    <property type="match status" value="1"/>
</dbReference>
<evidence type="ECO:0000256" key="1">
    <source>
        <dbReference type="SAM" id="Phobius"/>
    </source>
</evidence>
<keyword evidence="1" id="KW-0812">Transmembrane</keyword>
<comment type="caution">
    <text evidence="4">The sequence shown here is derived from an EMBL/GenBank/DDBJ whole genome shotgun (WGS) entry which is preliminary data.</text>
</comment>
<evidence type="ECO:0000259" key="2">
    <source>
        <dbReference type="Pfam" id="PF04773"/>
    </source>
</evidence>